<reference evidence="12" key="1">
    <citation type="submission" date="2012-05" db="EMBL/GenBank/DDBJ databases">
        <authorList>
            <person name="Krishnakumar V."/>
            <person name="Cheung F."/>
            <person name="Xiao Y."/>
            <person name="Chan A."/>
            <person name="Moskal W.A."/>
            <person name="Town C.D."/>
        </authorList>
    </citation>
    <scope>NUCLEOTIDE SEQUENCE</scope>
</reference>
<evidence type="ECO:0000256" key="10">
    <source>
        <dbReference type="ARBA" id="ARBA00022833"/>
    </source>
</evidence>
<comment type="catalytic activity">
    <reaction evidence="1">
        <text>[E2 ubiquitin-conjugating enzyme]-S-ubiquitinyl-L-cysteine + [acceptor protein]-L-lysine = [E2 ubiquitin-conjugating enzyme]-L-cysteine + [acceptor protein]-N(6)-ubiquitinyl-L-lysine.</text>
        <dbReference type="EC" id="2.3.2.31"/>
    </reaction>
</comment>
<dbReference type="CDD" id="cd22584">
    <property type="entry name" value="Rcat_RBR_unk"/>
    <property type="match status" value="1"/>
</dbReference>
<feature type="domain" description="RING-type" evidence="11">
    <location>
        <begin position="1"/>
        <end position="110"/>
    </location>
</feature>
<dbReference type="GO" id="GO:0008270">
    <property type="term" value="F:zinc ion binding"/>
    <property type="evidence" value="ECO:0007669"/>
    <property type="project" value="UniProtKB-KW"/>
</dbReference>
<dbReference type="InterPro" id="IPR031127">
    <property type="entry name" value="E3_UB_ligase_RBR"/>
</dbReference>
<proteinExistence type="evidence at transcript level"/>
<organism evidence="12">
    <name type="scientific">Lotus japonicus</name>
    <name type="common">Lotus corniculatus var. japonicus</name>
    <dbReference type="NCBI Taxonomy" id="34305"/>
    <lineage>
        <taxon>Eukaryota</taxon>
        <taxon>Viridiplantae</taxon>
        <taxon>Streptophyta</taxon>
        <taxon>Embryophyta</taxon>
        <taxon>Tracheophyta</taxon>
        <taxon>Spermatophyta</taxon>
        <taxon>Magnoliopsida</taxon>
        <taxon>eudicotyledons</taxon>
        <taxon>Gunneridae</taxon>
        <taxon>Pentapetalae</taxon>
        <taxon>rosids</taxon>
        <taxon>fabids</taxon>
        <taxon>Fabales</taxon>
        <taxon>Fabaceae</taxon>
        <taxon>Papilionoideae</taxon>
        <taxon>50 kb inversion clade</taxon>
        <taxon>NPAAA clade</taxon>
        <taxon>Hologalegina</taxon>
        <taxon>robinioid clade</taxon>
        <taxon>Loteae</taxon>
        <taxon>Lotus</taxon>
    </lineage>
</organism>
<accession>I3SIP0</accession>
<evidence type="ECO:0000256" key="2">
    <source>
        <dbReference type="ARBA" id="ARBA00001947"/>
    </source>
</evidence>
<evidence type="ECO:0000256" key="6">
    <source>
        <dbReference type="ARBA" id="ARBA00022723"/>
    </source>
</evidence>
<dbReference type="UniPathway" id="UPA00143"/>
<comment type="cofactor">
    <cofactor evidence="2">
        <name>Zn(2+)</name>
        <dbReference type="ChEBI" id="CHEBI:29105"/>
    </cofactor>
</comment>
<evidence type="ECO:0000256" key="9">
    <source>
        <dbReference type="ARBA" id="ARBA00022786"/>
    </source>
</evidence>
<evidence type="ECO:0000256" key="7">
    <source>
        <dbReference type="ARBA" id="ARBA00022737"/>
    </source>
</evidence>
<evidence type="ECO:0000256" key="3">
    <source>
        <dbReference type="ARBA" id="ARBA00004906"/>
    </source>
</evidence>
<evidence type="ECO:0000256" key="8">
    <source>
        <dbReference type="ARBA" id="ARBA00022771"/>
    </source>
</evidence>
<dbReference type="InterPro" id="IPR002867">
    <property type="entry name" value="IBR_dom"/>
</dbReference>
<evidence type="ECO:0000256" key="1">
    <source>
        <dbReference type="ARBA" id="ARBA00001798"/>
    </source>
</evidence>
<evidence type="ECO:0000256" key="4">
    <source>
        <dbReference type="ARBA" id="ARBA00012251"/>
    </source>
</evidence>
<keyword evidence="10" id="KW-0862">Zinc</keyword>
<dbReference type="GO" id="GO:0061630">
    <property type="term" value="F:ubiquitin protein ligase activity"/>
    <property type="evidence" value="ECO:0007669"/>
    <property type="project" value="UniProtKB-EC"/>
</dbReference>
<keyword evidence="5" id="KW-0808">Transferase</keyword>
<dbReference type="Gene3D" id="1.20.120.1750">
    <property type="match status" value="1"/>
</dbReference>
<keyword evidence="9" id="KW-0833">Ubl conjugation pathway</keyword>
<dbReference type="EMBL" id="BT140337">
    <property type="protein sequence ID" value="AFK40132.1"/>
    <property type="molecule type" value="mRNA"/>
</dbReference>
<evidence type="ECO:0000259" key="11">
    <source>
        <dbReference type="PROSITE" id="PS51873"/>
    </source>
</evidence>
<dbReference type="SUPFAM" id="SSF57850">
    <property type="entry name" value="RING/U-box"/>
    <property type="match status" value="2"/>
</dbReference>
<dbReference type="AlphaFoldDB" id="I3SIP0"/>
<dbReference type="InterPro" id="IPR044066">
    <property type="entry name" value="TRIAD_supradom"/>
</dbReference>
<sequence length="110" mass="12798">MVDDGGEIVTNAECPSCHRLFCAQCMVPWHAGMNCEEFQKSGRVKGEEDLEKKFLKLAKRKKWQRCPKCSFYVQRRSGCEHMKCRCGCNFCYECGKDWKHGHICDKHNST</sequence>
<dbReference type="Pfam" id="PF01485">
    <property type="entry name" value="IBR"/>
    <property type="match status" value="2"/>
</dbReference>
<dbReference type="EC" id="2.3.2.31" evidence="4"/>
<comment type="pathway">
    <text evidence="3">Protein modification; protein ubiquitination.</text>
</comment>
<dbReference type="PANTHER" id="PTHR11685">
    <property type="entry name" value="RBR FAMILY RING FINGER AND IBR DOMAIN-CONTAINING"/>
    <property type="match status" value="1"/>
</dbReference>
<keyword evidence="6" id="KW-0479">Metal-binding</keyword>
<keyword evidence="7" id="KW-0677">Repeat</keyword>
<protein>
    <recommendedName>
        <fullName evidence="4">RBR-type E3 ubiquitin transferase</fullName>
        <ecNumber evidence="4">2.3.2.31</ecNumber>
    </recommendedName>
</protein>
<keyword evidence="8" id="KW-0863">Zinc-finger</keyword>
<evidence type="ECO:0000256" key="5">
    <source>
        <dbReference type="ARBA" id="ARBA00022679"/>
    </source>
</evidence>
<name>I3SIP0_LOTJA</name>
<dbReference type="GO" id="GO:0016567">
    <property type="term" value="P:protein ubiquitination"/>
    <property type="evidence" value="ECO:0007669"/>
    <property type="project" value="UniProtKB-UniPathway"/>
</dbReference>
<dbReference type="PROSITE" id="PS51873">
    <property type="entry name" value="TRIAD"/>
    <property type="match status" value="1"/>
</dbReference>
<evidence type="ECO:0000313" key="12">
    <source>
        <dbReference type="EMBL" id="AFK40132.1"/>
    </source>
</evidence>